<keyword evidence="4 5" id="KW-0408">Iron</keyword>
<evidence type="ECO:0000256" key="6">
    <source>
        <dbReference type="RuleBase" id="RU000461"/>
    </source>
</evidence>
<feature type="transmembrane region" description="Helical" evidence="7">
    <location>
        <begin position="6"/>
        <end position="27"/>
    </location>
</feature>
<comment type="similarity">
    <text evidence="2 6">Belongs to the cytochrome P450 family.</text>
</comment>
<dbReference type="SUPFAM" id="SSF48264">
    <property type="entry name" value="Cytochrome P450"/>
    <property type="match status" value="1"/>
</dbReference>
<dbReference type="OrthoDB" id="3934656at2759"/>
<evidence type="ECO:0000256" key="1">
    <source>
        <dbReference type="ARBA" id="ARBA00001971"/>
    </source>
</evidence>
<proteinExistence type="inferred from homology"/>
<dbReference type="PRINTS" id="PR00465">
    <property type="entry name" value="EP450IV"/>
</dbReference>
<comment type="cofactor">
    <cofactor evidence="1 5">
        <name>heme</name>
        <dbReference type="ChEBI" id="CHEBI:30413"/>
    </cofactor>
</comment>
<organism evidence="8 9">
    <name type="scientific">Trematosphaeria pertusa</name>
    <dbReference type="NCBI Taxonomy" id="390896"/>
    <lineage>
        <taxon>Eukaryota</taxon>
        <taxon>Fungi</taxon>
        <taxon>Dikarya</taxon>
        <taxon>Ascomycota</taxon>
        <taxon>Pezizomycotina</taxon>
        <taxon>Dothideomycetes</taxon>
        <taxon>Pleosporomycetidae</taxon>
        <taxon>Pleosporales</taxon>
        <taxon>Massarineae</taxon>
        <taxon>Trematosphaeriaceae</taxon>
        <taxon>Trematosphaeria</taxon>
    </lineage>
</organism>
<dbReference type="Pfam" id="PF00067">
    <property type="entry name" value="p450"/>
    <property type="match status" value="1"/>
</dbReference>
<dbReference type="GO" id="GO:0016705">
    <property type="term" value="F:oxidoreductase activity, acting on paired donors, with incorporation or reduction of molecular oxygen"/>
    <property type="evidence" value="ECO:0007669"/>
    <property type="project" value="InterPro"/>
</dbReference>
<dbReference type="InterPro" id="IPR050121">
    <property type="entry name" value="Cytochrome_P450_monoxygenase"/>
</dbReference>
<name>A0A6A6IAU9_9PLEO</name>
<keyword evidence="9" id="KW-1185">Reference proteome</keyword>
<protein>
    <submittedName>
        <fullName evidence="8">Cytochrome P450</fullName>
    </submittedName>
</protein>
<dbReference type="PANTHER" id="PTHR24305:SF232">
    <property type="entry name" value="P450, PUTATIVE (EUROFUNG)-RELATED"/>
    <property type="match status" value="1"/>
</dbReference>
<feature type="binding site" description="axial binding residue" evidence="5">
    <location>
        <position position="452"/>
    </location>
    <ligand>
        <name>heme</name>
        <dbReference type="ChEBI" id="CHEBI:30413"/>
    </ligand>
    <ligandPart>
        <name>Fe</name>
        <dbReference type="ChEBI" id="CHEBI:18248"/>
    </ligandPart>
</feature>
<dbReference type="Gene3D" id="1.10.630.10">
    <property type="entry name" value="Cytochrome P450"/>
    <property type="match status" value="1"/>
</dbReference>
<dbReference type="GO" id="GO:0004497">
    <property type="term" value="F:monooxygenase activity"/>
    <property type="evidence" value="ECO:0007669"/>
    <property type="project" value="UniProtKB-KW"/>
</dbReference>
<dbReference type="InterPro" id="IPR036396">
    <property type="entry name" value="Cyt_P450_sf"/>
</dbReference>
<keyword evidence="5 6" id="KW-0349">Heme</keyword>
<accession>A0A6A6IAU9</accession>
<evidence type="ECO:0000313" key="8">
    <source>
        <dbReference type="EMBL" id="KAF2247695.1"/>
    </source>
</evidence>
<dbReference type="Proteomes" id="UP000800094">
    <property type="component" value="Unassembled WGS sequence"/>
</dbReference>
<keyword evidence="7" id="KW-0812">Transmembrane</keyword>
<dbReference type="PRINTS" id="PR00385">
    <property type="entry name" value="P450"/>
</dbReference>
<keyword evidence="6" id="KW-0560">Oxidoreductase</keyword>
<evidence type="ECO:0000256" key="2">
    <source>
        <dbReference type="ARBA" id="ARBA00010617"/>
    </source>
</evidence>
<dbReference type="GO" id="GO:0005506">
    <property type="term" value="F:iron ion binding"/>
    <property type="evidence" value="ECO:0007669"/>
    <property type="project" value="InterPro"/>
</dbReference>
<dbReference type="GO" id="GO:0020037">
    <property type="term" value="F:heme binding"/>
    <property type="evidence" value="ECO:0007669"/>
    <property type="project" value="InterPro"/>
</dbReference>
<evidence type="ECO:0000256" key="3">
    <source>
        <dbReference type="ARBA" id="ARBA00022723"/>
    </source>
</evidence>
<evidence type="ECO:0000313" key="9">
    <source>
        <dbReference type="Proteomes" id="UP000800094"/>
    </source>
</evidence>
<dbReference type="CDD" id="cd11060">
    <property type="entry name" value="CYP57A1-like"/>
    <property type="match status" value="1"/>
</dbReference>
<gene>
    <name evidence="8" type="ORF">BU26DRAFT_430086</name>
</gene>
<dbReference type="AlphaFoldDB" id="A0A6A6IAU9"/>
<dbReference type="EMBL" id="ML987197">
    <property type="protein sequence ID" value="KAF2247695.1"/>
    <property type="molecule type" value="Genomic_DNA"/>
</dbReference>
<keyword evidence="7" id="KW-0472">Membrane</keyword>
<evidence type="ECO:0000256" key="4">
    <source>
        <dbReference type="ARBA" id="ARBA00023004"/>
    </source>
</evidence>
<dbReference type="GeneID" id="54577186"/>
<dbReference type="PANTHER" id="PTHR24305">
    <property type="entry name" value="CYTOCHROME P450"/>
    <property type="match status" value="1"/>
</dbReference>
<dbReference type="PROSITE" id="PS00086">
    <property type="entry name" value="CYTOCHROME_P450"/>
    <property type="match status" value="1"/>
</dbReference>
<dbReference type="InterPro" id="IPR001128">
    <property type="entry name" value="Cyt_P450"/>
</dbReference>
<evidence type="ECO:0000256" key="5">
    <source>
        <dbReference type="PIRSR" id="PIRSR602403-1"/>
    </source>
</evidence>
<evidence type="ECO:0000256" key="7">
    <source>
        <dbReference type="SAM" id="Phobius"/>
    </source>
</evidence>
<reference evidence="8" key="1">
    <citation type="journal article" date="2020" name="Stud. Mycol.">
        <title>101 Dothideomycetes genomes: a test case for predicting lifestyles and emergence of pathogens.</title>
        <authorList>
            <person name="Haridas S."/>
            <person name="Albert R."/>
            <person name="Binder M."/>
            <person name="Bloem J."/>
            <person name="Labutti K."/>
            <person name="Salamov A."/>
            <person name="Andreopoulos B."/>
            <person name="Baker S."/>
            <person name="Barry K."/>
            <person name="Bills G."/>
            <person name="Bluhm B."/>
            <person name="Cannon C."/>
            <person name="Castanera R."/>
            <person name="Culley D."/>
            <person name="Daum C."/>
            <person name="Ezra D."/>
            <person name="Gonzalez J."/>
            <person name="Henrissat B."/>
            <person name="Kuo A."/>
            <person name="Liang C."/>
            <person name="Lipzen A."/>
            <person name="Lutzoni F."/>
            <person name="Magnuson J."/>
            <person name="Mondo S."/>
            <person name="Nolan M."/>
            <person name="Ohm R."/>
            <person name="Pangilinan J."/>
            <person name="Park H.-J."/>
            <person name="Ramirez L."/>
            <person name="Alfaro M."/>
            <person name="Sun H."/>
            <person name="Tritt A."/>
            <person name="Yoshinaga Y."/>
            <person name="Zwiers L.-H."/>
            <person name="Turgeon B."/>
            <person name="Goodwin S."/>
            <person name="Spatafora J."/>
            <person name="Crous P."/>
            <person name="Grigoriev I."/>
        </authorList>
    </citation>
    <scope>NUCLEOTIDE SEQUENCE</scope>
    <source>
        <strain evidence="8">CBS 122368</strain>
    </source>
</reference>
<dbReference type="InterPro" id="IPR017972">
    <property type="entry name" value="Cyt_P450_CS"/>
</dbReference>
<keyword evidence="7" id="KW-1133">Transmembrane helix</keyword>
<dbReference type="InterPro" id="IPR002403">
    <property type="entry name" value="Cyt_P450_E_grp-IV"/>
</dbReference>
<keyword evidence="3 5" id="KW-0479">Metal-binding</keyword>
<sequence length="504" mass="57342">MALATLLVKVFGLGAIVLLTQYLLAYLRSPLKKLPGPFLAKFSDLWRFFNHYGQTHIETQKELHAKYGDAVAIGPKTVSVADPSLIKTIYSTRGTFLKSDYYSINDALQDGHILQNLFSTRSNEFHAKTIKPVQKLYSLQAAQDLEPLMNNTMRVFCHELEQRFMEGENKGKTCDIADWISYFTWDFLGDMTFSKRMGFMEQGKDVGNILDSAEKVMRYFSVIGQIPQLDKLLGKNPYLPIKFPDFSIAAGFCVERFMERMQHMEQFKDKKDFMNGFLQAKQEYPDLVTDSEVIGYLIINILGGADTTGIVMKAIFYHILKNPEVKEKLVKELHAASLNYPPSYTALESLPYLDACIKEGLRIHPVVGHILERVVPQSGLTLSNGVTLPPGTIVGMNPWVIHRNADVFGDNVDAFMPERWLQGSKEDKSAFEVRTKRMKDADLSFGNGNRICLGRPLALVELTKVTATLFGKYKIDLEDPSQEWELHKQWFVWPHKVKVKMSPF</sequence>
<dbReference type="RefSeq" id="XP_033682699.1">
    <property type="nucleotide sequence ID" value="XM_033823856.1"/>
</dbReference>
<keyword evidence="6" id="KW-0503">Monooxygenase</keyword>